<feature type="domain" description="DUF11" evidence="1">
    <location>
        <begin position="397"/>
        <end position="507"/>
    </location>
</feature>
<dbReference type="Pfam" id="PF01345">
    <property type="entry name" value="DUF11"/>
    <property type="match status" value="1"/>
</dbReference>
<reference evidence="3 4" key="1">
    <citation type="submission" date="2016-11" db="EMBL/GenBank/DDBJ databases">
        <title>Tenacibaculum sp. LPB0136, isolated from marine environment.</title>
        <authorList>
            <person name="Kim E."/>
            <person name="Yi H."/>
        </authorList>
    </citation>
    <scope>NUCLEOTIDE SEQUENCE [LARGE SCALE GENOMIC DNA]</scope>
    <source>
        <strain evidence="3 4">LPB0136</strain>
    </source>
</reference>
<dbReference type="InterPro" id="IPR047589">
    <property type="entry name" value="DUF11_rpt"/>
</dbReference>
<protein>
    <submittedName>
        <fullName evidence="3">Uncharacterized protein</fullName>
    </submittedName>
</protein>
<gene>
    <name evidence="3" type="ORF">LPB136_09610</name>
</gene>
<dbReference type="NCBIfam" id="TIGR01451">
    <property type="entry name" value="B_ant_repeat"/>
    <property type="match status" value="1"/>
</dbReference>
<dbReference type="InterPro" id="IPR058515">
    <property type="entry name" value="DUF8202"/>
</dbReference>
<dbReference type="Gene3D" id="2.60.40.740">
    <property type="match status" value="1"/>
</dbReference>
<evidence type="ECO:0000313" key="3">
    <source>
        <dbReference type="EMBL" id="APG65603.1"/>
    </source>
</evidence>
<dbReference type="AlphaFoldDB" id="A0A1L3JKI7"/>
<evidence type="ECO:0000259" key="2">
    <source>
        <dbReference type="Pfam" id="PF26628"/>
    </source>
</evidence>
<dbReference type="PANTHER" id="PTHR34819:SF3">
    <property type="entry name" value="CELL SURFACE PROTEIN"/>
    <property type="match status" value="1"/>
</dbReference>
<dbReference type="InterPro" id="IPR051172">
    <property type="entry name" value="Chlamydia_OmcB"/>
</dbReference>
<dbReference type="Pfam" id="PF26628">
    <property type="entry name" value="DUF8202"/>
    <property type="match status" value="1"/>
</dbReference>
<dbReference type="InterPro" id="IPR001434">
    <property type="entry name" value="OmcB-like_DUF11"/>
</dbReference>
<dbReference type="Proteomes" id="UP000181898">
    <property type="component" value="Chromosome"/>
</dbReference>
<keyword evidence="4" id="KW-1185">Reference proteome</keyword>
<organism evidence="3 4">
    <name type="scientific">Tenacibaculum todarodis</name>
    <dbReference type="NCBI Taxonomy" id="1850252"/>
    <lineage>
        <taxon>Bacteria</taxon>
        <taxon>Pseudomonadati</taxon>
        <taxon>Bacteroidota</taxon>
        <taxon>Flavobacteriia</taxon>
        <taxon>Flavobacteriales</taxon>
        <taxon>Flavobacteriaceae</taxon>
        <taxon>Tenacibaculum</taxon>
    </lineage>
</organism>
<sequence length="512" mass="54690">MFSQTGPGGVGSIDGTSNLKIWLRGSDINADGDITNNPALGSRISSWNDYSGNGNNFTNTGNRRPTYALPTFNAVNFNAGTNPAQFLNATSTGTYTNASAFFALNPVNSGRSNTFFDGGSLSLRVEQWSNTNRIGYTRYGVADYQSTLPSPFGANTIVSFHKNNASSSVNIFSNNLTSTINVGSSTVGIPYDRIGRNTNGADEASGDFYEVILYNNRLSLAEKNIVDNYLSAKLGSIAISDNIYNEDENGDFDHKVAGIGQATDGTNHTDSQGTGIVKISNPNDLQNDEYLFWGENVMNASYNFSAVASPSKRYQIDTKWRVSERSDVGAVNFSLNASDLDLTGTPAGILKLVRSTASDFSTIVEEYNLTLSGGVYSSTATFNDNDYFTLEIVPTSDLSLTKTVDKALPKVGEVVVFTLSITNNGPQDATGVLVRDLLPTGLSFNLANSTITSGTYNSTTGDWDLSGVTIINGQTVTIEIAATVNVVNTIINTSEIISLDQEDPDSIPDSGN</sequence>
<proteinExistence type="predicted"/>
<dbReference type="STRING" id="1850252.LPB136_09610"/>
<dbReference type="KEGG" id="ten:LPB136_09610"/>
<name>A0A1L3JKI7_9FLAO</name>
<dbReference type="EMBL" id="CP018155">
    <property type="protein sequence ID" value="APG65603.1"/>
    <property type="molecule type" value="Genomic_DNA"/>
</dbReference>
<dbReference type="PANTHER" id="PTHR34819">
    <property type="entry name" value="LARGE CYSTEINE-RICH PERIPLASMIC PROTEIN OMCB"/>
    <property type="match status" value="1"/>
</dbReference>
<evidence type="ECO:0000259" key="1">
    <source>
        <dbReference type="Pfam" id="PF01345"/>
    </source>
</evidence>
<feature type="domain" description="DUF8202" evidence="2">
    <location>
        <begin position="241"/>
        <end position="385"/>
    </location>
</feature>
<evidence type="ECO:0000313" key="4">
    <source>
        <dbReference type="Proteomes" id="UP000181898"/>
    </source>
</evidence>
<accession>A0A1L3JKI7</accession>